<evidence type="ECO:0000256" key="3">
    <source>
        <dbReference type="ARBA" id="ARBA00022692"/>
    </source>
</evidence>
<feature type="transmembrane region" description="Helical" evidence="9">
    <location>
        <begin position="41"/>
        <end position="62"/>
    </location>
</feature>
<reference evidence="10 11" key="1">
    <citation type="submission" date="2007-06" db="EMBL/GenBank/DDBJ databases">
        <title>The Genome Sequence of Coccidioides posadasii RMSCC_3488.</title>
        <authorList>
            <consortium name="Coccidioides Genome Resources Consortium"/>
            <consortium name="The Broad Institute Genome Sequencing Platform"/>
            <person name="Henn M.R."/>
            <person name="Sykes S."/>
            <person name="Young S."/>
            <person name="Jaffe D."/>
            <person name="Berlin A."/>
            <person name="Alvarez P."/>
            <person name="Butler J."/>
            <person name="Gnerre S."/>
            <person name="Grabherr M."/>
            <person name="Mauceli E."/>
            <person name="Brockman W."/>
            <person name="Kodira C."/>
            <person name="Alvarado L."/>
            <person name="Zeng Q."/>
            <person name="Crawford M."/>
            <person name="Antoine C."/>
            <person name="Devon K."/>
            <person name="Galgiani J."/>
            <person name="Orsborn K."/>
            <person name="Lewis M.L."/>
            <person name="Nusbaum C."/>
            <person name="Galagan J."/>
            <person name="Birren B."/>
        </authorList>
    </citation>
    <scope>NUCLEOTIDE SEQUENCE [LARGE SCALE GENOMIC DNA]</scope>
    <source>
        <strain evidence="10 11">RMSCC 3488</strain>
    </source>
</reference>
<keyword evidence="4" id="KW-0256">Endoplasmic reticulum</keyword>
<evidence type="ECO:0000256" key="9">
    <source>
        <dbReference type="SAM" id="Phobius"/>
    </source>
</evidence>
<keyword evidence="7 9" id="KW-0472">Membrane</keyword>
<keyword evidence="3 9" id="KW-0812">Transmembrane</keyword>
<keyword evidence="6" id="KW-0443">Lipid metabolism</keyword>
<evidence type="ECO:0000256" key="8">
    <source>
        <dbReference type="ARBA" id="ARBA00038370"/>
    </source>
</evidence>
<dbReference type="InterPro" id="IPR024512">
    <property type="entry name" value="Ser_palmitoyltrfase_ssu-like"/>
</dbReference>
<evidence type="ECO:0000256" key="2">
    <source>
        <dbReference type="ARBA" id="ARBA00005189"/>
    </source>
</evidence>
<name>A0A0J6IHW4_COCPO</name>
<reference evidence="11" key="2">
    <citation type="journal article" date="2009" name="Genome Res.">
        <title>Comparative genomic analyses of the human fungal pathogens Coccidioides and their relatives.</title>
        <authorList>
            <person name="Sharpton T.J."/>
            <person name="Stajich J.E."/>
            <person name="Rounsley S.D."/>
            <person name="Gardner M.J."/>
            <person name="Wortman J.R."/>
            <person name="Jordar V.S."/>
            <person name="Maiti R."/>
            <person name="Kodira C.D."/>
            <person name="Neafsey D.E."/>
            <person name="Zeng Q."/>
            <person name="Hung C.-Y."/>
            <person name="McMahan C."/>
            <person name="Muszewska A."/>
            <person name="Grynberg M."/>
            <person name="Mandel M.A."/>
            <person name="Kellner E.M."/>
            <person name="Barker B.M."/>
            <person name="Galgiani J.N."/>
            <person name="Orbach M.J."/>
            <person name="Kirkland T.N."/>
            <person name="Cole G.T."/>
            <person name="Henn M.R."/>
            <person name="Birren B.W."/>
            <person name="Taylor J.W."/>
        </authorList>
    </citation>
    <scope>NUCLEOTIDE SEQUENCE [LARGE SCALE GENOMIC DNA]</scope>
    <source>
        <strain evidence="11">RMSCC 3488</strain>
    </source>
</reference>
<protein>
    <submittedName>
        <fullName evidence="10">Uncharacterized protein</fullName>
    </submittedName>
</protein>
<dbReference type="EMBL" id="DS268113">
    <property type="protein sequence ID" value="KMM71432.1"/>
    <property type="molecule type" value="Genomic_DNA"/>
</dbReference>
<gene>
    <name evidence="10" type="ORF">CPAG_07739</name>
</gene>
<accession>A0A0J6IHW4</accession>
<evidence type="ECO:0000256" key="5">
    <source>
        <dbReference type="ARBA" id="ARBA00022989"/>
    </source>
</evidence>
<reference evidence="11" key="3">
    <citation type="journal article" date="2010" name="Genome Res.">
        <title>Population genomic sequencing of Coccidioides fungi reveals recent hybridization and transposon control.</title>
        <authorList>
            <person name="Neafsey D.E."/>
            <person name="Barker B.M."/>
            <person name="Sharpton T.J."/>
            <person name="Stajich J.E."/>
            <person name="Park D.J."/>
            <person name="Whiston E."/>
            <person name="Hung C.-Y."/>
            <person name="McMahan C."/>
            <person name="White J."/>
            <person name="Sykes S."/>
            <person name="Heiman D."/>
            <person name="Young S."/>
            <person name="Zeng Q."/>
            <person name="Abouelleil A."/>
            <person name="Aftuck L."/>
            <person name="Bessette D."/>
            <person name="Brown A."/>
            <person name="FitzGerald M."/>
            <person name="Lui A."/>
            <person name="Macdonald J.P."/>
            <person name="Priest M."/>
            <person name="Orbach M.J."/>
            <person name="Galgiani J.N."/>
            <person name="Kirkland T.N."/>
            <person name="Cole G.T."/>
            <person name="Birren B.W."/>
            <person name="Henn M.R."/>
            <person name="Taylor J.W."/>
            <person name="Rounsley S.D."/>
        </authorList>
    </citation>
    <scope>NUCLEOTIDE SEQUENCE [LARGE SCALE GENOMIC DNA]</scope>
    <source>
        <strain evidence="11">RMSCC 3488</strain>
    </source>
</reference>
<dbReference type="Pfam" id="PF11779">
    <property type="entry name" value="SPT_ssu-like"/>
    <property type="match status" value="1"/>
</dbReference>
<comment type="pathway">
    <text evidence="2">Lipid metabolism.</text>
</comment>
<evidence type="ECO:0000313" key="10">
    <source>
        <dbReference type="EMBL" id="KMM71432.1"/>
    </source>
</evidence>
<evidence type="ECO:0000256" key="1">
    <source>
        <dbReference type="ARBA" id="ARBA00004477"/>
    </source>
</evidence>
<sequence length="131" mass="14705">MVRSRSSSPSVFTTFIRWLRLKNYQYEVTFALYMLTPMEKFIFNTLLLLVISMSVAAAYIYLPNHIVSICQHVWYYWTGGDPFTGSSSKLRLAANLSASSLPAAEMLAQQNVIVDTGKVAAETTAKRLAEL</sequence>
<evidence type="ECO:0000256" key="6">
    <source>
        <dbReference type="ARBA" id="ARBA00023098"/>
    </source>
</evidence>
<dbReference type="GO" id="GO:0005789">
    <property type="term" value="C:endoplasmic reticulum membrane"/>
    <property type="evidence" value="ECO:0007669"/>
    <property type="project" value="UniProtKB-SubCell"/>
</dbReference>
<comment type="similarity">
    <text evidence="8">Belongs to the SPTSS family. SPTSSA subfamily.</text>
</comment>
<dbReference type="Proteomes" id="UP000054567">
    <property type="component" value="Unassembled WGS sequence"/>
</dbReference>
<keyword evidence="5 9" id="KW-1133">Transmembrane helix</keyword>
<evidence type="ECO:0000256" key="7">
    <source>
        <dbReference type="ARBA" id="ARBA00023136"/>
    </source>
</evidence>
<dbReference type="GO" id="GO:0017059">
    <property type="term" value="C:serine palmitoyltransferase complex"/>
    <property type="evidence" value="ECO:0007669"/>
    <property type="project" value="TreeGrafter"/>
</dbReference>
<evidence type="ECO:0000256" key="4">
    <source>
        <dbReference type="ARBA" id="ARBA00022824"/>
    </source>
</evidence>
<dbReference type="PANTHER" id="PTHR47084:SF1">
    <property type="entry name" value="SERINE PALMITOYLTRANSFERASE SMALL SUBUNIT A"/>
    <property type="match status" value="1"/>
</dbReference>
<evidence type="ECO:0000313" key="11">
    <source>
        <dbReference type="Proteomes" id="UP000054567"/>
    </source>
</evidence>
<dbReference type="OrthoDB" id="202672at2759"/>
<organism evidence="10 11">
    <name type="scientific">Coccidioides posadasii RMSCC 3488</name>
    <dbReference type="NCBI Taxonomy" id="454284"/>
    <lineage>
        <taxon>Eukaryota</taxon>
        <taxon>Fungi</taxon>
        <taxon>Dikarya</taxon>
        <taxon>Ascomycota</taxon>
        <taxon>Pezizomycotina</taxon>
        <taxon>Eurotiomycetes</taxon>
        <taxon>Eurotiomycetidae</taxon>
        <taxon>Onygenales</taxon>
        <taxon>Onygenaceae</taxon>
        <taxon>Coccidioides</taxon>
    </lineage>
</organism>
<dbReference type="VEuPathDB" id="FungiDB:CPAG_07739"/>
<dbReference type="InterPro" id="IPR051900">
    <property type="entry name" value="SPT_small_subunit"/>
</dbReference>
<dbReference type="AlphaFoldDB" id="A0A0J6IHW4"/>
<dbReference type="PANTHER" id="PTHR47084">
    <property type="entry name" value="SERINE PALMITOYLTRANSFERASE SMALL SUBUNIT A"/>
    <property type="match status" value="1"/>
</dbReference>
<comment type="subcellular location">
    <subcellularLocation>
        <location evidence="1">Endoplasmic reticulum membrane</location>
        <topology evidence="1">Multi-pass membrane protein</topology>
    </subcellularLocation>
</comment>
<dbReference type="GO" id="GO:0046513">
    <property type="term" value="P:ceramide biosynthetic process"/>
    <property type="evidence" value="ECO:0007669"/>
    <property type="project" value="TreeGrafter"/>
</dbReference>
<dbReference type="GO" id="GO:0004758">
    <property type="term" value="F:serine C-palmitoyltransferase activity"/>
    <property type="evidence" value="ECO:0007669"/>
    <property type="project" value="TreeGrafter"/>
</dbReference>
<proteinExistence type="inferred from homology"/>